<name>A0A4Y9ZZY9_9AGAM</name>
<feature type="region of interest" description="Disordered" evidence="1">
    <location>
        <begin position="689"/>
        <end position="742"/>
    </location>
</feature>
<dbReference type="EMBL" id="SFCI01000449">
    <property type="protein sequence ID" value="TFY79740.1"/>
    <property type="molecule type" value="Genomic_DNA"/>
</dbReference>
<dbReference type="Proteomes" id="UP000298061">
    <property type="component" value="Unassembled WGS sequence"/>
</dbReference>
<feature type="compositionally biased region" description="Basic and acidic residues" evidence="1">
    <location>
        <begin position="289"/>
        <end position="309"/>
    </location>
</feature>
<comment type="caution">
    <text evidence="3">The sequence shown here is derived from an EMBL/GenBank/DDBJ whole genome shotgun (WGS) entry which is preliminary data.</text>
</comment>
<dbReference type="InterPro" id="IPR058504">
    <property type="entry name" value="DUF8191"/>
</dbReference>
<feature type="compositionally biased region" description="Acidic residues" evidence="1">
    <location>
        <begin position="621"/>
        <end position="641"/>
    </location>
</feature>
<feature type="domain" description="DUF8191" evidence="2">
    <location>
        <begin position="157"/>
        <end position="239"/>
    </location>
</feature>
<evidence type="ECO:0000313" key="3">
    <source>
        <dbReference type="EMBL" id="TFY79740.1"/>
    </source>
</evidence>
<evidence type="ECO:0000256" key="1">
    <source>
        <dbReference type="SAM" id="MobiDB-lite"/>
    </source>
</evidence>
<feature type="region of interest" description="Disordered" evidence="1">
    <location>
        <begin position="264"/>
        <end position="371"/>
    </location>
</feature>
<dbReference type="OrthoDB" id="3063271at2759"/>
<reference evidence="3 4" key="1">
    <citation type="submission" date="2019-02" db="EMBL/GenBank/DDBJ databases">
        <title>Genome sequencing of the rare red list fungi Hericium alpestre (H. flagellum).</title>
        <authorList>
            <person name="Buettner E."/>
            <person name="Kellner H."/>
        </authorList>
    </citation>
    <scope>NUCLEOTIDE SEQUENCE [LARGE SCALE GENOMIC DNA]</scope>
    <source>
        <strain evidence="3 4">DSM 108284</strain>
    </source>
</reference>
<gene>
    <name evidence="3" type="ORF">EWM64_g4266</name>
</gene>
<feature type="region of interest" description="Disordered" evidence="1">
    <location>
        <begin position="615"/>
        <end position="651"/>
    </location>
</feature>
<accession>A0A4Y9ZZY9</accession>
<feature type="compositionally biased region" description="Acidic residues" evidence="1">
    <location>
        <begin position="695"/>
        <end position="728"/>
    </location>
</feature>
<keyword evidence="4" id="KW-1185">Reference proteome</keyword>
<evidence type="ECO:0000313" key="4">
    <source>
        <dbReference type="Proteomes" id="UP000298061"/>
    </source>
</evidence>
<evidence type="ECO:0000259" key="2">
    <source>
        <dbReference type="Pfam" id="PF26609"/>
    </source>
</evidence>
<feature type="compositionally biased region" description="Acidic residues" evidence="1">
    <location>
        <begin position="331"/>
        <end position="364"/>
    </location>
</feature>
<sequence length="742" mass="83266">MAEAANQDYELISKEDMIQIIATLRKENFELNDEVKALRTQAEINGGVYRMVPEAIRERDPWNGLAQYMRSPATLRCTRCAWEVIEGFCQSCHLEHAYNEEEEKQMQRLINGSMSTENEVVHGDRQLAPRGTTPLLDVTSDHVPVGWNYRADEYRALLARGATPAMCETFQLEFERETGIVAWADEAIFEDYSGARMKPGDRWKICLGRFIVLEEDDEDGSWFMETLLDEATFHMVGFSATGWESVLESEGVWVTRPIRDAEAGADGIDNARGGRAGATHGSNVPKAKPAGEDKLPKAMDQDVPPKAESAESSNPSIEDQPEEPLFSNEYESPDDSEDEDMKNDEDSEEDQSDSEGSVDSDSDSEMLSGDEQTLLQQSQLIVELQNQVTLLRNQVLCQNKVALADDEELDSSDDENDLPSAILDEEDPDVLRCTECAWEVVDGFCQNCGLAHNCETEEVDGLERHIHGSISTDNELLDSDRQLAPRGTTPLLNVRAYMDAPGQYCPRDEYEALLARGASRLMCETFRLRFSHAKGIVALADNTLFDEFSGPRMKPGDRWIICLGRRIILDEDDPDGSGFIEGLLEEAMLFPIRWSWRFGTWETVRESEGIWVTRPFKVGAGEEENDTTDEEPGDPMDEDEKPEANDNNMPDAVGVAEEQGAVVIDEYEDEELSGDVDPELEPFWYRRRYRPVSDGNDDDVQTTDGSADEWSDSESSADSDFDEDEVMSGDEQAVPQLKTFQP</sequence>
<protein>
    <recommendedName>
        <fullName evidence="2">DUF8191 domain-containing protein</fullName>
    </recommendedName>
</protein>
<organism evidence="3 4">
    <name type="scientific">Hericium alpestre</name>
    <dbReference type="NCBI Taxonomy" id="135208"/>
    <lineage>
        <taxon>Eukaryota</taxon>
        <taxon>Fungi</taxon>
        <taxon>Dikarya</taxon>
        <taxon>Basidiomycota</taxon>
        <taxon>Agaricomycotina</taxon>
        <taxon>Agaricomycetes</taxon>
        <taxon>Russulales</taxon>
        <taxon>Hericiaceae</taxon>
        <taxon>Hericium</taxon>
    </lineage>
</organism>
<proteinExistence type="predicted"/>
<feature type="domain" description="DUF8191" evidence="2">
    <location>
        <begin position="513"/>
        <end position="597"/>
    </location>
</feature>
<dbReference type="Pfam" id="PF26609">
    <property type="entry name" value="DUF8191"/>
    <property type="match status" value="2"/>
</dbReference>
<dbReference type="AlphaFoldDB" id="A0A4Y9ZZY9"/>